<dbReference type="SUPFAM" id="SSF53146">
    <property type="entry name" value="Nitrogenase accessory factor-like"/>
    <property type="match status" value="1"/>
</dbReference>
<feature type="domain" description="Dinitrogenase iron-molybdenum cofactor biosynthesis" evidence="1">
    <location>
        <begin position="13"/>
        <end position="105"/>
    </location>
</feature>
<dbReference type="PANTHER" id="PTHR42983">
    <property type="entry name" value="DINITROGENASE IRON-MOLYBDENUM COFACTOR PROTEIN-RELATED"/>
    <property type="match status" value="1"/>
</dbReference>
<dbReference type="RefSeq" id="WP_149484681.1">
    <property type="nucleotide sequence ID" value="NZ_CP036150.1"/>
</dbReference>
<dbReference type="Gene3D" id="3.30.420.130">
    <property type="entry name" value="Dinitrogenase iron-molybdenum cofactor biosynthesis domain"/>
    <property type="match status" value="1"/>
</dbReference>
<evidence type="ECO:0000313" key="3">
    <source>
        <dbReference type="Proteomes" id="UP000324209"/>
    </source>
</evidence>
<name>A0A5C1QGZ9_9SPIO</name>
<sequence length="112" mass="11898">MKIVFTAKGNNMDSLIDPRFGRTEYFVIYDEDSKNLESYDNRAIESEAHGAGPKTAQKLVELGAEVLITGNGPGGNASGVLSTTGVEVYVGAGNMTVEEAYDAYKAGSLKKS</sequence>
<dbReference type="EMBL" id="CP036150">
    <property type="protein sequence ID" value="QEN06598.1"/>
    <property type="molecule type" value="Genomic_DNA"/>
</dbReference>
<evidence type="ECO:0000313" key="2">
    <source>
        <dbReference type="EMBL" id="QEN06598.1"/>
    </source>
</evidence>
<dbReference type="PANTHER" id="PTHR42983:SF1">
    <property type="entry name" value="IRON-MOLYBDENUM PROTEIN"/>
    <property type="match status" value="1"/>
</dbReference>
<evidence type="ECO:0000259" key="1">
    <source>
        <dbReference type="Pfam" id="PF02579"/>
    </source>
</evidence>
<reference evidence="2 3" key="1">
    <citation type="submission" date="2019-02" db="EMBL/GenBank/DDBJ databases">
        <title>Complete Genome Sequence and Methylome Analysis of free living Spirochaetas.</title>
        <authorList>
            <person name="Fomenkov A."/>
            <person name="Dubinina G."/>
            <person name="Leshcheva N."/>
            <person name="Mikheeva N."/>
            <person name="Grabovich M."/>
            <person name="Vincze T."/>
            <person name="Roberts R.J."/>
        </authorList>
    </citation>
    <scope>NUCLEOTIDE SEQUENCE [LARGE SCALE GENOMIC DNA]</scope>
    <source>
        <strain evidence="2 3">K2</strain>
    </source>
</reference>
<gene>
    <name evidence="2" type="ORF">EXM22_00810</name>
</gene>
<dbReference type="Proteomes" id="UP000324209">
    <property type="component" value="Chromosome"/>
</dbReference>
<dbReference type="OrthoDB" id="9807451at2"/>
<dbReference type="CDD" id="cd00851">
    <property type="entry name" value="MTH1175"/>
    <property type="match status" value="1"/>
</dbReference>
<organism evidence="2 3">
    <name type="scientific">Oceanispirochaeta crateris</name>
    <dbReference type="NCBI Taxonomy" id="2518645"/>
    <lineage>
        <taxon>Bacteria</taxon>
        <taxon>Pseudomonadati</taxon>
        <taxon>Spirochaetota</taxon>
        <taxon>Spirochaetia</taxon>
        <taxon>Spirochaetales</taxon>
        <taxon>Spirochaetaceae</taxon>
        <taxon>Oceanispirochaeta</taxon>
    </lineage>
</organism>
<dbReference type="InterPro" id="IPR003731">
    <property type="entry name" value="Di-Nase_FeMo-co_biosynth"/>
</dbReference>
<dbReference type="AlphaFoldDB" id="A0A5C1QGZ9"/>
<protein>
    <submittedName>
        <fullName evidence="2">Dinitrogenase iron-molybdenum cofactor biosynthesis protein</fullName>
    </submittedName>
</protein>
<dbReference type="InterPro" id="IPR033913">
    <property type="entry name" value="MTH1175_dom"/>
</dbReference>
<dbReference type="Pfam" id="PF02579">
    <property type="entry name" value="Nitro_FeMo-Co"/>
    <property type="match status" value="1"/>
</dbReference>
<accession>A0A5C1QGZ9</accession>
<dbReference type="InterPro" id="IPR036105">
    <property type="entry name" value="DiNase_FeMo-co_biosyn_sf"/>
</dbReference>
<dbReference type="KEGG" id="ock:EXM22_00810"/>
<proteinExistence type="predicted"/>
<keyword evidence="3" id="KW-1185">Reference proteome</keyword>